<protein>
    <submittedName>
        <fullName evidence="1">ORF86</fullName>
    </submittedName>
</protein>
<dbReference type="EMBL" id="AF233440">
    <property type="protein sequence ID" value="AAK06938.1"/>
    <property type="molecule type" value="Genomic_DNA"/>
</dbReference>
<keyword evidence="1" id="KW-0614">Plasmid</keyword>
<accession>Q9C4V4</accession>
<proteinExistence type="predicted"/>
<dbReference type="AlphaFoldDB" id="Q9C4V4"/>
<sequence length="86" mass="9699">MYMIELQNGQRITGEIVKMDKKMLKVKVIALAPITLFSNTLRIGDKVKLDGEEFVIEDVVEGGVKLSKLILVERKSVKAIKKIENL</sequence>
<organism evidence="1">
    <name type="scientific">Saccharolobus islandicus</name>
    <name type="common">Sulfolobus islandicus</name>
    <dbReference type="NCBI Taxonomy" id="43080"/>
    <lineage>
        <taxon>Archaea</taxon>
        <taxon>Thermoproteota</taxon>
        <taxon>Thermoprotei</taxon>
        <taxon>Sulfolobales</taxon>
        <taxon>Sulfolobaceae</taxon>
        <taxon>Saccharolobus</taxon>
    </lineage>
</organism>
<evidence type="ECO:0000313" key="1">
    <source>
        <dbReference type="EMBL" id="AAK06938.1"/>
    </source>
</evidence>
<geneLocation type="plasmid" evidence="1">
    <name>pING1</name>
</geneLocation>
<name>Q9C4V4_SACIS</name>
<reference evidence="1" key="1">
    <citation type="journal article" date="2000" name="J. Bacteriol.">
        <title>pING family of conjugative plasmids from the extremely thermophilic archaeon Sulfolobus islandicus: insights into recombination and conjugation in Crenarchaeota.</title>
        <authorList>
            <person name="Stedman K.M."/>
            <person name="She Q."/>
            <person name="Phan H."/>
            <person name="Holz I."/>
            <person name="Singh H."/>
            <person name="Prangishvili D."/>
            <person name="Garrett R."/>
            <person name="Zillig W."/>
        </authorList>
    </citation>
    <scope>NUCLEOTIDE SEQUENCE</scope>
    <source>
        <plasmid evidence="1">pING1</plasmid>
    </source>
</reference>